<feature type="region of interest" description="Disordered" evidence="1">
    <location>
        <begin position="1"/>
        <end position="66"/>
    </location>
</feature>
<feature type="compositionally biased region" description="Basic and acidic residues" evidence="1">
    <location>
        <begin position="26"/>
        <end position="38"/>
    </location>
</feature>
<keyword evidence="3" id="KW-1185">Reference proteome</keyword>
<comment type="caution">
    <text evidence="2">The sequence shown here is derived from an EMBL/GenBank/DDBJ whole genome shotgun (WGS) entry which is preliminary data.</text>
</comment>
<protein>
    <submittedName>
        <fullName evidence="2">Uncharacterized protein</fullName>
    </submittedName>
</protein>
<dbReference type="EMBL" id="JAVRFG010000067">
    <property type="protein sequence ID" value="MDT0495012.1"/>
    <property type="molecule type" value="Genomic_DNA"/>
</dbReference>
<dbReference type="Proteomes" id="UP001180556">
    <property type="component" value="Unassembled WGS sequence"/>
</dbReference>
<reference evidence="3" key="1">
    <citation type="submission" date="2023-07" db="EMBL/GenBank/DDBJ databases">
        <title>30 novel species of actinomycetes from the DSMZ collection.</title>
        <authorList>
            <person name="Nouioui I."/>
        </authorList>
    </citation>
    <scope>NUCLEOTIDE SEQUENCE [LARGE SCALE GENOMIC DNA]</scope>
    <source>
        <strain evidence="3">DSM 40932</strain>
    </source>
</reference>
<gene>
    <name evidence="2" type="ORF">RM717_31435</name>
</gene>
<accession>A0ABU2WD73</accession>
<evidence type="ECO:0000256" key="1">
    <source>
        <dbReference type="SAM" id="MobiDB-lite"/>
    </source>
</evidence>
<name>A0ABU2WD73_9ACTN</name>
<evidence type="ECO:0000313" key="3">
    <source>
        <dbReference type="Proteomes" id="UP001180556"/>
    </source>
</evidence>
<evidence type="ECO:0000313" key="2">
    <source>
        <dbReference type="EMBL" id="MDT0495012.1"/>
    </source>
</evidence>
<organism evidence="2 3">
    <name type="scientific">Streptomyces stephensoniae</name>
    <dbReference type="NCBI Taxonomy" id="3375367"/>
    <lineage>
        <taxon>Bacteria</taxon>
        <taxon>Bacillati</taxon>
        <taxon>Actinomycetota</taxon>
        <taxon>Actinomycetes</taxon>
        <taxon>Kitasatosporales</taxon>
        <taxon>Streptomycetaceae</taxon>
        <taxon>Streptomyces</taxon>
    </lineage>
</organism>
<dbReference type="RefSeq" id="WP_311605818.1">
    <property type="nucleotide sequence ID" value="NZ_JAVRFG010000067.1"/>
</dbReference>
<proteinExistence type="predicted"/>
<sequence length="66" mass="7342">MDAIQQHLLDTYRAARLGEPAPPPPGRHDRTTLRDLYRHWLTHPPTGSRSARHRSDPPGSPSPSGV</sequence>